<gene>
    <name evidence="2" type="ORF">HNR71_000074</name>
    <name evidence="3" type="ORF">HPO96_37185</name>
</gene>
<dbReference type="RefSeq" id="WP_171679192.1">
    <property type="nucleotide sequence ID" value="NZ_BAAAGT010000022.1"/>
</dbReference>
<reference evidence="2 5" key="2">
    <citation type="submission" date="2020-08" db="EMBL/GenBank/DDBJ databases">
        <title>Sequencing the genomes of 1000 actinobacteria strains.</title>
        <authorList>
            <person name="Klenk H.-P."/>
        </authorList>
    </citation>
    <scope>NUCLEOTIDE SEQUENCE [LARGE SCALE GENOMIC DNA]</scope>
    <source>
        <strain evidence="2 5">DSM 15626</strain>
    </source>
</reference>
<dbReference type="Proteomes" id="UP000534306">
    <property type="component" value="Unassembled WGS sequence"/>
</dbReference>
<comment type="caution">
    <text evidence="3">The sequence shown here is derived from an EMBL/GenBank/DDBJ whole genome shotgun (WGS) entry which is preliminary data.</text>
</comment>
<sequence length="147" mass="15800">MNDQVFSHADNDGDRVRLNKPSSGDPTGTVGFIIGGGAYVDRAAAVGLITALTDLVESYDTEEAKKAAEAAAKEAAKLKAGDKVLTYTYPRDTLFLVITDESANGRVDLVRLRDGVIYRNRLARSFTRRASAGGWVGARPTISSYPF</sequence>
<evidence type="ECO:0000313" key="5">
    <source>
        <dbReference type="Proteomes" id="UP000553957"/>
    </source>
</evidence>
<reference evidence="3 4" key="1">
    <citation type="submission" date="2020-05" db="EMBL/GenBank/DDBJ databases">
        <title>Genome sequence of Kribbella sandramycini ATCC 39419.</title>
        <authorList>
            <person name="Maclea K.S."/>
            <person name="Fair J.L."/>
        </authorList>
    </citation>
    <scope>NUCLEOTIDE SEQUENCE [LARGE SCALE GENOMIC DNA]</scope>
    <source>
        <strain evidence="3 4">ATCC 39419</strain>
    </source>
</reference>
<dbReference type="EMBL" id="JABJRC010000018">
    <property type="protein sequence ID" value="NOL45895.1"/>
    <property type="molecule type" value="Genomic_DNA"/>
</dbReference>
<dbReference type="EMBL" id="JACHKF010000001">
    <property type="protein sequence ID" value="MBB6564437.1"/>
    <property type="molecule type" value="Genomic_DNA"/>
</dbReference>
<keyword evidence="4" id="KW-1185">Reference proteome</keyword>
<dbReference type="Proteomes" id="UP000553957">
    <property type="component" value="Unassembled WGS sequence"/>
</dbReference>
<dbReference type="AlphaFoldDB" id="A0A7Y4L7M1"/>
<feature type="region of interest" description="Disordered" evidence="1">
    <location>
        <begin position="1"/>
        <end position="23"/>
    </location>
</feature>
<protein>
    <submittedName>
        <fullName evidence="3">Uncharacterized protein</fullName>
    </submittedName>
</protein>
<evidence type="ECO:0000313" key="3">
    <source>
        <dbReference type="EMBL" id="NOL45895.1"/>
    </source>
</evidence>
<evidence type="ECO:0000256" key="1">
    <source>
        <dbReference type="SAM" id="MobiDB-lite"/>
    </source>
</evidence>
<accession>A0A7Y4L7M1</accession>
<evidence type="ECO:0000313" key="2">
    <source>
        <dbReference type="EMBL" id="MBB6564437.1"/>
    </source>
</evidence>
<proteinExistence type="predicted"/>
<name>A0A7Y4L7M1_9ACTN</name>
<organism evidence="3 4">
    <name type="scientific">Kribbella sandramycini</name>
    <dbReference type="NCBI Taxonomy" id="60450"/>
    <lineage>
        <taxon>Bacteria</taxon>
        <taxon>Bacillati</taxon>
        <taxon>Actinomycetota</taxon>
        <taxon>Actinomycetes</taxon>
        <taxon>Propionibacteriales</taxon>
        <taxon>Kribbellaceae</taxon>
        <taxon>Kribbella</taxon>
    </lineage>
</organism>
<evidence type="ECO:0000313" key="4">
    <source>
        <dbReference type="Proteomes" id="UP000534306"/>
    </source>
</evidence>